<dbReference type="Proteomes" id="UP000706580">
    <property type="component" value="Unassembled WGS sequence"/>
</dbReference>
<dbReference type="EMBL" id="JADMNK010000003">
    <property type="protein sequence ID" value="MBZ0057808.1"/>
    <property type="molecule type" value="Genomic_DNA"/>
</dbReference>
<organism evidence="2 3">
    <name type="scientific">Leclercia barmai</name>
    <dbReference type="NCBI Taxonomy" id="2785629"/>
    <lineage>
        <taxon>Bacteria</taxon>
        <taxon>Pseudomonadati</taxon>
        <taxon>Pseudomonadota</taxon>
        <taxon>Gammaproteobacteria</taxon>
        <taxon>Enterobacterales</taxon>
        <taxon>Enterobacteriaceae</taxon>
        <taxon>Leclercia</taxon>
    </lineage>
</organism>
<feature type="coiled-coil region" evidence="1">
    <location>
        <begin position="237"/>
        <end position="275"/>
    </location>
</feature>
<name>A0ABS7RU21_9ENTR</name>
<dbReference type="Pfam" id="PF14335">
    <property type="entry name" value="DUF4391"/>
    <property type="match status" value="1"/>
</dbReference>
<protein>
    <submittedName>
        <fullName evidence="2">DUF4391 domain-containing protein</fullName>
    </submittedName>
</protein>
<keyword evidence="3" id="KW-1185">Reference proteome</keyword>
<dbReference type="RefSeq" id="WP_223074426.1">
    <property type="nucleotide sequence ID" value="NZ_JADMNK010000003.1"/>
</dbReference>
<gene>
    <name evidence="2" type="ORF">ITX56_08235</name>
</gene>
<evidence type="ECO:0000313" key="3">
    <source>
        <dbReference type="Proteomes" id="UP000706580"/>
    </source>
</evidence>
<dbReference type="InterPro" id="IPR025503">
    <property type="entry name" value="DUF4391"/>
</dbReference>
<reference evidence="2 3" key="1">
    <citation type="submission" date="2020-11" db="EMBL/GenBank/DDBJ databases">
        <title>Draft Genome of Enterobacter sp. strain EMC7.</title>
        <authorList>
            <person name="Barman P."/>
            <person name="Sinha S."/>
            <person name="Sen S."/>
            <person name="Chakraborty R."/>
        </authorList>
    </citation>
    <scope>NUCLEOTIDE SEQUENCE [LARGE SCALE GENOMIC DNA]</scope>
    <source>
        <strain evidence="2 3">EMC7</strain>
    </source>
</reference>
<evidence type="ECO:0000313" key="2">
    <source>
        <dbReference type="EMBL" id="MBZ0057808.1"/>
    </source>
</evidence>
<proteinExistence type="predicted"/>
<accession>A0ABS7RU21</accession>
<sequence length="289" mass="33129">MSKVIDFRSGNLFDKVYEHLALPESTFLGTRITKKMILENNDLSSSDKKLVNDVIQSVEWLNTLKPETLNIPTYLTETVEYIEVAVLKINLKADTTNRGKLKSTAKLFHTLIPYPVILLLELNGELAISLADKRINQADSSKLVIEFFYNSQWFNVGSLKDNENEFLNDFSLKNVSSVNYYELYQDFIAKLIALETSYISYSYRKNGCTNSERCLSQASKVDTFDEPLFTDMSNEEKTRLLKELASLDGELNNIRNKLKKELQMSEKMRLNVQARKVKQAISAITSQFV</sequence>
<evidence type="ECO:0000256" key="1">
    <source>
        <dbReference type="SAM" id="Coils"/>
    </source>
</evidence>
<keyword evidence="1" id="KW-0175">Coiled coil</keyword>
<comment type="caution">
    <text evidence="2">The sequence shown here is derived from an EMBL/GenBank/DDBJ whole genome shotgun (WGS) entry which is preliminary data.</text>
</comment>